<name>A0A319E1R7_ASPSB</name>
<evidence type="ECO:0000256" key="1">
    <source>
        <dbReference type="SAM" id="Phobius"/>
    </source>
</evidence>
<reference evidence="2 3" key="1">
    <citation type="submission" date="2018-02" db="EMBL/GenBank/DDBJ databases">
        <title>The genomes of Aspergillus section Nigri reveals drivers in fungal speciation.</title>
        <authorList>
            <consortium name="DOE Joint Genome Institute"/>
            <person name="Vesth T.C."/>
            <person name="Nybo J."/>
            <person name="Theobald S."/>
            <person name="Brandl J."/>
            <person name="Frisvad J.C."/>
            <person name="Nielsen K.F."/>
            <person name="Lyhne E.K."/>
            <person name="Kogle M.E."/>
            <person name="Kuo A."/>
            <person name="Riley R."/>
            <person name="Clum A."/>
            <person name="Nolan M."/>
            <person name="Lipzen A."/>
            <person name="Salamov A."/>
            <person name="Henrissat B."/>
            <person name="Wiebenga A."/>
            <person name="De vries R.P."/>
            <person name="Grigoriev I.V."/>
            <person name="Mortensen U.H."/>
            <person name="Andersen M.R."/>
            <person name="Baker S.E."/>
        </authorList>
    </citation>
    <scope>NUCLEOTIDE SEQUENCE [LARGE SCALE GENOMIC DNA]</scope>
    <source>
        <strain evidence="2 3">CBS 121057</strain>
    </source>
</reference>
<evidence type="ECO:0000313" key="2">
    <source>
        <dbReference type="EMBL" id="PYI04002.1"/>
    </source>
</evidence>
<keyword evidence="3" id="KW-1185">Reference proteome</keyword>
<keyword evidence="1" id="KW-0472">Membrane</keyword>
<protein>
    <submittedName>
        <fullName evidence="2">Uncharacterized protein</fullName>
    </submittedName>
</protein>
<accession>A0A319E1R7</accession>
<feature type="transmembrane region" description="Helical" evidence="1">
    <location>
        <begin position="122"/>
        <end position="140"/>
    </location>
</feature>
<dbReference type="VEuPathDB" id="FungiDB:BO78DRAFT_431722"/>
<keyword evidence="1" id="KW-1133">Transmembrane helix</keyword>
<organism evidence="2 3">
    <name type="scientific">Aspergillus sclerotiicarbonarius (strain CBS 121057 / IBT 28362)</name>
    <dbReference type="NCBI Taxonomy" id="1448318"/>
    <lineage>
        <taxon>Eukaryota</taxon>
        <taxon>Fungi</taxon>
        <taxon>Dikarya</taxon>
        <taxon>Ascomycota</taxon>
        <taxon>Pezizomycotina</taxon>
        <taxon>Eurotiomycetes</taxon>
        <taxon>Eurotiomycetidae</taxon>
        <taxon>Eurotiales</taxon>
        <taxon>Aspergillaceae</taxon>
        <taxon>Aspergillus</taxon>
        <taxon>Aspergillus subgen. Circumdati</taxon>
    </lineage>
</organism>
<dbReference type="Proteomes" id="UP000248423">
    <property type="component" value="Unassembled WGS sequence"/>
</dbReference>
<sequence>MPESRYRSRNALIRTPAGCRDSDILACAPYPRGDAKGRLFSFREEYWKRIFRTNERTSNNELTPRAEESRTYHEYNDEHDRSSTWVVEERKWADAEERGYSRRVLHSSYEYPDQGPSSCSTSLGIVFGFGAAVYLIYVFFDSTAIGLGKILMLTKFSFWGKAVDR</sequence>
<dbReference type="AlphaFoldDB" id="A0A319E1R7"/>
<dbReference type="EMBL" id="KZ826374">
    <property type="protein sequence ID" value="PYI04002.1"/>
    <property type="molecule type" value="Genomic_DNA"/>
</dbReference>
<dbReference type="OrthoDB" id="10535397at2759"/>
<keyword evidence="1" id="KW-0812">Transmembrane</keyword>
<gene>
    <name evidence="2" type="ORF">BO78DRAFT_431722</name>
</gene>
<evidence type="ECO:0000313" key="3">
    <source>
        <dbReference type="Proteomes" id="UP000248423"/>
    </source>
</evidence>
<proteinExistence type="predicted"/>